<feature type="domain" description="Primosomal protein N' 3' DNA-binding" evidence="4">
    <location>
        <begin position="17"/>
        <end position="97"/>
    </location>
</feature>
<dbReference type="InterPro" id="IPR041222">
    <property type="entry name" value="PriA_3primeBD"/>
</dbReference>
<evidence type="ECO:0000256" key="1">
    <source>
        <dbReference type="ARBA" id="ARBA00022741"/>
    </source>
</evidence>
<proteinExistence type="predicted"/>
<dbReference type="Proteomes" id="UP000710385">
    <property type="component" value="Unassembled WGS sequence"/>
</dbReference>
<evidence type="ECO:0000256" key="3">
    <source>
        <dbReference type="ARBA" id="ARBA00023125"/>
    </source>
</evidence>
<evidence type="ECO:0000256" key="2">
    <source>
        <dbReference type="ARBA" id="ARBA00022840"/>
    </source>
</evidence>
<reference evidence="5" key="1">
    <citation type="submission" date="2020-05" db="EMBL/GenBank/DDBJ databases">
        <title>High-Quality Genomes of Partial-Nitritation/Anammox System by Hierarchical Clustering Based Hybrid Assembly.</title>
        <authorList>
            <person name="Liu L."/>
            <person name="Wang Y."/>
            <person name="Che Y."/>
            <person name="Chen Y."/>
            <person name="Xia Y."/>
            <person name="Luo R."/>
            <person name="Cheng S.H."/>
            <person name="Zheng C."/>
            <person name="Zhang T."/>
        </authorList>
    </citation>
    <scope>NUCLEOTIDE SEQUENCE</scope>
    <source>
        <strain evidence="5">H1_PAT1</strain>
    </source>
</reference>
<dbReference type="PANTHER" id="PTHR30580:SF0">
    <property type="entry name" value="PRIMOSOMAL PROTEIN N"/>
    <property type="match status" value="1"/>
</dbReference>
<organism evidence="5 6">
    <name type="scientific">candidate division WWE3 bacterium</name>
    <dbReference type="NCBI Taxonomy" id="2053526"/>
    <lineage>
        <taxon>Bacteria</taxon>
        <taxon>Katanobacteria</taxon>
    </lineage>
</organism>
<keyword evidence="1" id="KW-0547">Nucleotide-binding</keyword>
<protein>
    <recommendedName>
        <fullName evidence="4">Primosomal protein N' 3' DNA-binding domain-containing protein</fullName>
    </recommendedName>
</protein>
<dbReference type="Pfam" id="PF17764">
    <property type="entry name" value="PriA_3primeBD"/>
    <property type="match status" value="1"/>
</dbReference>
<dbReference type="GO" id="GO:0003677">
    <property type="term" value="F:DNA binding"/>
    <property type="evidence" value="ECO:0007669"/>
    <property type="project" value="UniProtKB-KW"/>
</dbReference>
<keyword evidence="3" id="KW-0238">DNA-binding</keyword>
<sequence>MIARVIPALRTPRGVEWFDYAIPDGLDLAPGDLIRIPFRKALSVGIVRSIEKTSAFENLKPVAERFADIRLKPETLALLDGLAARSFSSRPAVLHAWLGTLPKKPVSVSGKQEAASAMLPAIQPSASCPAPRSPLPTPRETCFLPNHLFSPSGLIASVKQQPPDARILILTPWASRVPIIAHTLAGASCMTSSQAMKPRFDAWSGFLRGDHRILVATRIGAWLVAEADAVFIDEPENDDHKQDELSPRYDARWLAEAAASFGVFVESFGLTPNVSLFSRSCFPKPYAPRPTPHALLPTRIPDLTPDLVTVDIHKRDWSIVSGLQGRALIELEDAQGKRPACIIHPVHGVQARLRCADCGWTAICPVCGFGLSVTGKALSCARCHATLDTALACPSCGGTSLSKSRPGRIRLVTDLASQNITASVYSITEWNQFMKLEETALVILTDLSLLTGSSEDIRRRERLCIAFRRLADSCQTHNARLVVQADPKLAMECKDWLSGEKTAAMLAADLDERRQFHLPPAYRLLKMIFRGSKAFAVRQLELLKSRSANYPDIEVQGPFPVLYRPSSRSERYIGHLIAPSGTETREIRAIIEPLLKADTLFDLDPIAFFE</sequence>
<evidence type="ECO:0000313" key="6">
    <source>
        <dbReference type="Proteomes" id="UP000710385"/>
    </source>
</evidence>
<dbReference type="GO" id="GO:0006302">
    <property type="term" value="P:double-strand break repair"/>
    <property type="evidence" value="ECO:0007669"/>
    <property type="project" value="TreeGrafter"/>
</dbReference>
<keyword evidence="2" id="KW-0067">ATP-binding</keyword>
<dbReference type="AlphaFoldDB" id="A0A928TWG1"/>
<gene>
    <name evidence="5" type="ORF">HS096_04675</name>
</gene>
<dbReference type="PANTHER" id="PTHR30580">
    <property type="entry name" value="PRIMOSOMAL PROTEIN N"/>
    <property type="match status" value="1"/>
</dbReference>
<dbReference type="Gene3D" id="3.40.1440.60">
    <property type="entry name" value="PriA, 3(prime) DNA-binding domain"/>
    <property type="match status" value="1"/>
</dbReference>
<dbReference type="GO" id="GO:0006270">
    <property type="term" value="P:DNA replication initiation"/>
    <property type="evidence" value="ECO:0007669"/>
    <property type="project" value="TreeGrafter"/>
</dbReference>
<dbReference type="InterPro" id="IPR042115">
    <property type="entry name" value="PriA_3primeBD_sf"/>
</dbReference>
<evidence type="ECO:0000313" key="5">
    <source>
        <dbReference type="EMBL" id="MBE7525650.1"/>
    </source>
</evidence>
<name>A0A928TWG1_UNCKA</name>
<dbReference type="GO" id="GO:0043138">
    <property type="term" value="F:3'-5' DNA helicase activity"/>
    <property type="evidence" value="ECO:0007669"/>
    <property type="project" value="TreeGrafter"/>
</dbReference>
<accession>A0A928TWG1</accession>
<dbReference type="SUPFAM" id="SSF161187">
    <property type="entry name" value="YfgJ-like"/>
    <property type="match status" value="1"/>
</dbReference>
<comment type="caution">
    <text evidence="5">The sequence shown here is derived from an EMBL/GenBank/DDBJ whole genome shotgun (WGS) entry which is preliminary data.</text>
</comment>
<dbReference type="GO" id="GO:0005524">
    <property type="term" value="F:ATP binding"/>
    <property type="evidence" value="ECO:0007669"/>
    <property type="project" value="UniProtKB-KW"/>
</dbReference>
<dbReference type="GO" id="GO:0006310">
    <property type="term" value="P:DNA recombination"/>
    <property type="evidence" value="ECO:0007669"/>
    <property type="project" value="TreeGrafter"/>
</dbReference>
<evidence type="ECO:0000259" key="4">
    <source>
        <dbReference type="Pfam" id="PF17764"/>
    </source>
</evidence>
<dbReference type="EMBL" id="JABTTY010000001">
    <property type="protein sequence ID" value="MBE7525650.1"/>
    <property type="molecule type" value="Genomic_DNA"/>
</dbReference>